<organism evidence="14 15">
    <name type="scientific">Brachybacterium vulturis</name>
    <dbReference type="NCBI Taxonomy" id="2017484"/>
    <lineage>
        <taxon>Bacteria</taxon>
        <taxon>Bacillati</taxon>
        <taxon>Actinomycetota</taxon>
        <taxon>Actinomycetes</taxon>
        <taxon>Micrococcales</taxon>
        <taxon>Dermabacteraceae</taxon>
        <taxon>Brachybacterium</taxon>
    </lineage>
</organism>
<dbReference type="SMART" id="SM01009">
    <property type="entry name" value="AlkA_N"/>
    <property type="match status" value="1"/>
</dbReference>
<dbReference type="SMART" id="SM00342">
    <property type="entry name" value="HTH_ARAC"/>
    <property type="match status" value="1"/>
</dbReference>
<dbReference type="InterPro" id="IPR035451">
    <property type="entry name" value="Ada-like_dom_sf"/>
</dbReference>
<evidence type="ECO:0000256" key="11">
    <source>
        <dbReference type="ARBA" id="ARBA00023204"/>
    </source>
</evidence>
<dbReference type="PANTHER" id="PTHR43003">
    <property type="entry name" value="DNA-3-METHYLADENINE GLYCOSYLASE"/>
    <property type="match status" value="1"/>
</dbReference>
<dbReference type="GO" id="GO:0008725">
    <property type="term" value="F:DNA-3-methyladenine glycosylase activity"/>
    <property type="evidence" value="ECO:0007669"/>
    <property type="project" value="TreeGrafter"/>
</dbReference>
<dbReference type="InterPro" id="IPR011257">
    <property type="entry name" value="DNA_glycosylase"/>
</dbReference>
<dbReference type="SUPFAM" id="SSF48150">
    <property type="entry name" value="DNA-glycosylase"/>
    <property type="match status" value="1"/>
</dbReference>
<evidence type="ECO:0000259" key="13">
    <source>
        <dbReference type="PROSITE" id="PS01124"/>
    </source>
</evidence>
<dbReference type="Pfam" id="PF12833">
    <property type="entry name" value="HTH_18"/>
    <property type="match status" value="1"/>
</dbReference>
<keyword evidence="4" id="KW-0479">Metal-binding</keyword>
<dbReference type="InterPro" id="IPR004026">
    <property type="entry name" value="Ada_DNA_repair_Zn-bd"/>
</dbReference>
<dbReference type="GO" id="GO:0043916">
    <property type="term" value="F:DNA-7-methylguanine glycosylase activity"/>
    <property type="evidence" value="ECO:0007669"/>
    <property type="project" value="TreeGrafter"/>
</dbReference>
<reference evidence="15" key="1">
    <citation type="submission" date="2017-09" db="EMBL/GenBank/DDBJ databases">
        <title>Brachybacterium sp. VM2412.</title>
        <authorList>
            <person name="Tak E.J."/>
            <person name="Bae J.-W."/>
        </authorList>
    </citation>
    <scope>NUCLEOTIDE SEQUENCE [LARGE SCALE GENOMIC DNA]</scope>
    <source>
        <strain evidence="15">VM2412</strain>
    </source>
</reference>
<dbReference type="Proteomes" id="UP000218165">
    <property type="component" value="Chromosome"/>
</dbReference>
<dbReference type="InterPro" id="IPR018060">
    <property type="entry name" value="HTH_AraC"/>
</dbReference>
<dbReference type="SUPFAM" id="SSF46689">
    <property type="entry name" value="Homeodomain-like"/>
    <property type="match status" value="1"/>
</dbReference>
<keyword evidence="2" id="KW-0489">Methyltransferase</keyword>
<dbReference type="RefSeq" id="WP_096803754.1">
    <property type="nucleotide sequence ID" value="NZ_CP023563.1"/>
</dbReference>
<evidence type="ECO:0000256" key="9">
    <source>
        <dbReference type="ARBA" id="ARBA00023159"/>
    </source>
</evidence>
<dbReference type="GO" id="GO:0006307">
    <property type="term" value="P:DNA alkylation repair"/>
    <property type="evidence" value="ECO:0007669"/>
    <property type="project" value="TreeGrafter"/>
</dbReference>
<evidence type="ECO:0000256" key="2">
    <source>
        <dbReference type="ARBA" id="ARBA00022603"/>
    </source>
</evidence>
<dbReference type="InterPro" id="IPR010316">
    <property type="entry name" value="AlkA_N"/>
</dbReference>
<dbReference type="Pfam" id="PF02805">
    <property type="entry name" value="Ada_Zn_binding"/>
    <property type="match status" value="1"/>
</dbReference>
<dbReference type="Pfam" id="PF06029">
    <property type="entry name" value="AlkA_N"/>
    <property type="match status" value="1"/>
</dbReference>
<dbReference type="Gene3D" id="3.30.310.20">
    <property type="entry name" value="DNA-3-methyladenine glycosylase AlkA, N-terminal domain"/>
    <property type="match status" value="1"/>
</dbReference>
<dbReference type="Gene3D" id="3.40.10.10">
    <property type="entry name" value="DNA Methylphosphotriester Repair Domain"/>
    <property type="match status" value="1"/>
</dbReference>
<gene>
    <name evidence="14" type="ORF">CFK38_14755</name>
</gene>
<dbReference type="SUPFAM" id="SSF55945">
    <property type="entry name" value="TATA-box binding protein-like"/>
    <property type="match status" value="1"/>
</dbReference>
<dbReference type="GO" id="GO:0032993">
    <property type="term" value="C:protein-DNA complex"/>
    <property type="evidence" value="ECO:0007669"/>
    <property type="project" value="TreeGrafter"/>
</dbReference>
<dbReference type="GO" id="GO:0032131">
    <property type="term" value="F:alkylated DNA binding"/>
    <property type="evidence" value="ECO:0007669"/>
    <property type="project" value="TreeGrafter"/>
</dbReference>
<dbReference type="PANTHER" id="PTHR43003:SF5">
    <property type="entry name" value="DNA-3-METHYLADENINE GLYCOSYLASE"/>
    <property type="match status" value="1"/>
</dbReference>
<proteinExistence type="predicted"/>
<dbReference type="Gene3D" id="1.10.1670.10">
    <property type="entry name" value="Helix-hairpin-Helix base-excision DNA repair enzymes (C-terminal)"/>
    <property type="match status" value="1"/>
</dbReference>
<feature type="domain" description="HTH araC/xylS-type" evidence="13">
    <location>
        <begin position="109"/>
        <end position="191"/>
    </location>
</feature>
<dbReference type="Gene3D" id="1.10.340.30">
    <property type="entry name" value="Hypothetical protein, domain 2"/>
    <property type="match status" value="1"/>
</dbReference>
<evidence type="ECO:0000256" key="3">
    <source>
        <dbReference type="ARBA" id="ARBA00022679"/>
    </source>
</evidence>
<dbReference type="SUPFAM" id="SSF57884">
    <property type="entry name" value="Ada DNA repair protein, N-terminal domain (N-Ada 10)"/>
    <property type="match status" value="1"/>
</dbReference>
<keyword evidence="15" id="KW-1185">Reference proteome</keyword>
<dbReference type="GO" id="GO:0008270">
    <property type="term" value="F:zinc ion binding"/>
    <property type="evidence" value="ECO:0007669"/>
    <property type="project" value="InterPro"/>
</dbReference>
<dbReference type="Gene3D" id="1.10.10.60">
    <property type="entry name" value="Homeodomain-like"/>
    <property type="match status" value="1"/>
</dbReference>
<keyword evidence="9" id="KW-0010">Activator</keyword>
<dbReference type="OrthoDB" id="9811249at2"/>
<evidence type="ECO:0000256" key="7">
    <source>
        <dbReference type="ARBA" id="ARBA00023015"/>
    </source>
</evidence>
<evidence type="ECO:0000256" key="10">
    <source>
        <dbReference type="ARBA" id="ARBA00023163"/>
    </source>
</evidence>
<evidence type="ECO:0000313" key="15">
    <source>
        <dbReference type="Proteomes" id="UP000218165"/>
    </source>
</evidence>
<evidence type="ECO:0000256" key="6">
    <source>
        <dbReference type="ARBA" id="ARBA00022833"/>
    </source>
</evidence>
<evidence type="ECO:0000256" key="12">
    <source>
        <dbReference type="SAM" id="MobiDB-lite"/>
    </source>
</evidence>
<feature type="region of interest" description="Disordered" evidence="12">
    <location>
        <begin position="192"/>
        <end position="216"/>
    </location>
</feature>
<dbReference type="GO" id="GO:0006285">
    <property type="term" value="P:base-excision repair, AP site formation"/>
    <property type="evidence" value="ECO:0007669"/>
    <property type="project" value="TreeGrafter"/>
</dbReference>
<name>A0A291GRS6_9MICO</name>
<dbReference type="PROSITE" id="PS00041">
    <property type="entry name" value="HTH_ARAC_FAMILY_1"/>
    <property type="match status" value="1"/>
</dbReference>
<sequence>MAEMTDDERYAAIRARDARFDGMFFTCVRSTGIFCRPSCPSRTPGRDRVEFVPSAAAAVERGYRACKRCGPLAPPGTVDGDPAGAVALHALTLIHGGALDPGPDGSTPVSDLASALHVTERTLHRSLVARTGSGAVAHARMARARRAHELLRSTSWPMADVAAAAGFGSERQLHETVSRIFGRAPSAIRELAGPRGGAMCPRTAEGPPPETGGDRADGAAVVRAELAVRRPFDGAGLARWFAGRAIPGVEHVEGLLWQRAVSLPHGPGVLQVDLAREEGPLPLTARLADLRDYAAAVAMARKMLDLDADPRGIDAGLRTAMPPLVPLVQARPGVRIPGTPSLAEALLWAIVGQQISTGRARALLEGAADLAGHELPPALRTARVHRLAIPPAEAGARAEEWFRGPGARRRTLTAALSTPPDPHLPVPELREQLLAIRGIGPWTADYALLRGTRAVDVAPPRDVALLAVARALDLAEDFADLDDVLRDASPWRSYAVMHLWHHRDSLPAHQRTLRKDRS</sequence>
<keyword evidence="6" id="KW-0862">Zinc</keyword>
<dbReference type="GO" id="GO:0032259">
    <property type="term" value="P:methylation"/>
    <property type="evidence" value="ECO:0007669"/>
    <property type="project" value="UniProtKB-KW"/>
</dbReference>
<evidence type="ECO:0000256" key="1">
    <source>
        <dbReference type="ARBA" id="ARBA00001947"/>
    </source>
</evidence>
<keyword evidence="7" id="KW-0805">Transcription regulation</keyword>
<comment type="cofactor">
    <cofactor evidence="1">
        <name>Zn(2+)</name>
        <dbReference type="ChEBI" id="CHEBI:29105"/>
    </cofactor>
</comment>
<evidence type="ECO:0000256" key="5">
    <source>
        <dbReference type="ARBA" id="ARBA00022763"/>
    </source>
</evidence>
<evidence type="ECO:0000313" key="14">
    <source>
        <dbReference type="EMBL" id="ATG52644.1"/>
    </source>
</evidence>
<dbReference type="InterPro" id="IPR037046">
    <property type="entry name" value="AlkA_N_sf"/>
</dbReference>
<dbReference type="PROSITE" id="PS01124">
    <property type="entry name" value="HTH_ARAC_FAMILY_2"/>
    <property type="match status" value="1"/>
</dbReference>
<protein>
    <submittedName>
        <fullName evidence="14">Adenosine deaminase</fullName>
    </submittedName>
</protein>
<keyword evidence="3" id="KW-0808">Transferase</keyword>
<dbReference type="AlphaFoldDB" id="A0A291GRS6"/>
<dbReference type="GO" id="GO:0005737">
    <property type="term" value="C:cytoplasm"/>
    <property type="evidence" value="ECO:0007669"/>
    <property type="project" value="TreeGrafter"/>
</dbReference>
<dbReference type="InterPro" id="IPR009057">
    <property type="entry name" value="Homeodomain-like_sf"/>
</dbReference>
<evidence type="ECO:0000256" key="4">
    <source>
        <dbReference type="ARBA" id="ARBA00022723"/>
    </source>
</evidence>
<dbReference type="EMBL" id="CP023563">
    <property type="protein sequence ID" value="ATG52644.1"/>
    <property type="molecule type" value="Genomic_DNA"/>
</dbReference>
<dbReference type="GO" id="GO:0003700">
    <property type="term" value="F:DNA-binding transcription factor activity"/>
    <property type="evidence" value="ECO:0007669"/>
    <property type="project" value="InterPro"/>
</dbReference>
<dbReference type="InterPro" id="IPR051912">
    <property type="entry name" value="Alkylbase_DNA_Glycosylase/TA"/>
</dbReference>
<dbReference type="KEGG" id="brz:CFK38_14755"/>
<dbReference type="GO" id="GO:0043565">
    <property type="term" value="F:sequence-specific DNA binding"/>
    <property type="evidence" value="ECO:0007669"/>
    <property type="project" value="InterPro"/>
</dbReference>
<evidence type="ECO:0000256" key="8">
    <source>
        <dbReference type="ARBA" id="ARBA00023125"/>
    </source>
</evidence>
<dbReference type="GO" id="GO:0008168">
    <property type="term" value="F:methyltransferase activity"/>
    <property type="evidence" value="ECO:0007669"/>
    <property type="project" value="UniProtKB-KW"/>
</dbReference>
<dbReference type="InterPro" id="IPR023170">
    <property type="entry name" value="HhH_base_excis_C"/>
</dbReference>
<accession>A0A291GRS6</accession>
<keyword evidence="5" id="KW-0227">DNA damage</keyword>
<keyword evidence="8" id="KW-0238">DNA-binding</keyword>
<keyword evidence="11" id="KW-0234">DNA repair</keyword>
<dbReference type="InterPro" id="IPR018062">
    <property type="entry name" value="HTH_AraC-typ_CS"/>
</dbReference>
<keyword evidence="10" id="KW-0804">Transcription</keyword>